<gene>
    <name evidence="1" type="ORF">QOZ92_003132</name>
</gene>
<keyword evidence="2" id="KW-1185">Reference proteome</keyword>
<reference evidence="1 2" key="1">
    <citation type="submission" date="2023-07" db="EMBL/GenBank/DDBJ databases">
        <title>Genomic Encyclopedia of Type Strains, Phase IV (KMG-IV): sequencing the most valuable type-strain genomes for metagenomic binning, comparative biology and taxonomic classification.</title>
        <authorList>
            <person name="Goeker M."/>
        </authorList>
    </citation>
    <scope>NUCLEOTIDE SEQUENCE [LARGE SCALE GENOMIC DNA]</scope>
    <source>
        <strain evidence="1 2">DSM 15049</strain>
    </source>
</reference>
<organism evidence="1 2">
    <name type="scientific">Paraclostridium ghonii</name>
    <dbReference type="NCBI Taxonomy" id="29358"/>
    <lineage>
        <taxon>Bacteria</taxon>
        <taxon>Bacillati</taxon>
        <taxon>Bacillota</taxon>
        <taxon>Clostridia</taxon>
        <taxon>Peptostreptococcales</taxon>
        <taxon>Peptostreptococcaceae</taxon>
        <taxon>Paraclostridium</taxon>
    </lineage>
</organism>
<sequence>MENKKDWSYDKKINYILRLQENGLSRKEITDKMEYTRVDSLDRFMKKYGYEKIEGKFILTIEDKCRLNSNSIISNGCECFSISENQIFNNYEIQDKLINIVKNYDKIMNIINNFESMEDNYPIDVIEVKTGLQIDFDKSEPIKTTIRVDKNIWNDFSDLCKYKYAHLNKHDLISKSFLEFIDKYK</sequence>
<evidence type="ECO:0000313" key="2">
    <source>
        <dbReference type="Proteomes" id="UP001232584"/>
    </source>
</evidence>
<protein>
    <submittedName>
        <fullName evidence="1">Metal-binding protein</fullName>
    </submittedName>
</protein>
<dbReference type="Proteomes" id="UP001232584">
    <property type="component" value="Unassembled WGS sequence"/>
</dbReference>
<evidence type="ECO:0000313" key="1">
    <source>
        <dbReference type="EMBL" id="MDQ0557997.1"/>
    </source>
</evidence>
<proteinExistence type="predicted"/>
<comment type="caution">
    <text evidence="1">The sequence shown here is derived from an EMBL/GenBank/DDBJ whole genome shotgun (WGS) entry which is preliminary data.</text>
</comment>
<dbReference type="EMBL" id="JAUSWG010000017">
    <property type="protein sequence ID" value="MDQ0557997.1"/>
    <property type="molecule type" value="Genomic_DNA"/>
</dbReference>
<accession>A0ABU0N4B5</accession>
<name>A0ABU0N4B5_9FIRM</name>
<dbReference type="RefSeq" id="WP_307509870.1">
    <property type="nucleotide sequence ID" value="NZ_BAAACE010000030.1"/>
</dbReference>